<dbReference type="SUPFAM" id="SSF82199">
    <property type="entry name" value="SET domain"/>
    <property type="match status" value="1"/>
</dbReference>
<dbReference type="InterPro" id="IPR001214">
    <property type="entry name" value="SET_dom"/>
</dbReference>
<evidence type="ECO:0000313" key="2">
    <source>
        <dbReference type="EMBL" id="KAK3048962.1"/>
    </source>
</evidence>
<dbReference type="AlphaFoldDB" id="A0AAJ0G5H7"/>
<feature type="domain" description="SET" evidence="1">
    <location>
        <begin position="44"/>
        <end position="250"/>
    </location>
</feature>
<name>A0AAJ0G5H7_9PEZI</name>
<evidence type="ECO:0000313" key="3">
    <source>
        <dbReference type="Proteomes" id="UP001271007"/>
    </source>
</evidence>
<dbReference type="PROSITE" id="PS50280">
    <property type="entry name" value="SET"/>
    <property type="match status" value="1"/>
</dbReference>
<dbReference type="Gene3D" id="3.90.1410.10">
    <property type="entry name" value="set domain protein methyltransferase, domain 1"/>
    <property type="match status" value="1"/>
</dbReference>
<comment type="caution">
    <text evidence="2">The sequence shown here is derived from an EMBL/GenBank/DDBJ whole genome shotgun (WGS) entry which is preliminary data.</text>
</comment>
<dbReference type="InterPro" id="IPR046341">
    <property type="entry name" value="SET_dom_sf"/>
</dbReference>
<dbReference type="EMBL" id="JAWDJX010000043">
    <property type="protein sequence ID" value="KAK3048962.1"/>
    <property type="molecule type" value="Genomic_DNA"/>
</dbReference>
<proteinExistence type="predicted"/>
<protein>
    <recommendedName>
        <fullName evidence="1">SET domain-containing protein</fullName>
    </recommendedName>
</protein>
<dbReference type="GO" id="GO:0016279">
    <property type="term" value="F:protein-lysine N-methyltransferase activity"/>
    <property type="evidence" value="ECO:0007669"/>
    <property type="project" value="InterPro"/>
</dbReference>
<dbReference type="Proteomes" id="UP001271007">
    <property type="component" value="Unassembled WGS sequence"/>
</dbReference>
<sequence>MPSRTAKRKRASVDDPAVLDEIAHAQNEHQLFTAWAKLRGVEINGVEAKSIPGRGVGLVTTKTLKEGDRIIFIPEKAMFQPDATLLKRNHLTAASPQAQLAVSALCAFEKLDSSFFTWQEVLPDENDFKASMPMYWPRELHEFLPPAVKQPLTRQITDYEKDWKAVKELCKRRNFPEERFKYFWMIVNSRSFHWKPPQNKAGIMVMCPFIDYLNHGPTGSGCNVLQNAKGYEVLADRSYEVGEEILATYGAHSNDKLLVHYGFMNVSPTTGSTGADDEIRLDAILLHNLTDAIKDQLQDVGFLGGYSLSPETGEICFKTEVAIRATLLTANEWEYFVSSGEDLSEDRTKEVRGLVKKWLREYRPHVMGLIESVEGEGEQCWGQARELIKARWRQIGDAIDKFEV</sequence>
<gene>
    <name evidence="2" type="ORF">LTR09_009616</name>
</gene>
<dbReference type="PANTHER" id="PTHR13271">
    <property type="entry name" value="UNCHARACTERIZED PUTATIVE METHYLTRANSFERASE"/>
    <property type="match status" value="1"/>
</dbReference>
<dbReference type="CDD" id="cd19177">
    <property type="entry name" value="SET_SETD4"/>
    <property type="match status" value="1"/>
</dbReference>
<keyword evidence="3" id="KW-1185">Reference proteome</keyword>
<dbReference type="Pfam" id="PF00856">
    <property type="entry name" value="SET"/>
    <property type="match status" value="1"/>
</dbReference>
<dbReference type="PANTHER" id="PTHR13271:SF137">
    <property type="entry name" value="SET DOMAIN-CONTAINING PROTEIN"/>
    <property type="match status" value="1"/>
</dbReference>
<reference evidence="2" key="1">
    <citation type="submission" date="2023-04" db="EMBL/GenBank/DDBJ databases">
        <title>Black Yeasts Isolated from many extreme environments.</title>
        <authorList>
            <person name="Coleine C."/>
            <person name="Stajich J.E."/>
            <person name="Selbmann L."/>
        </authorList>
    </citation>
    <scope>NUCLEOTIDE SEQUENCE</scope>
    <source>
        <strain evidence="2">CCFEE 5312</strain>
    </source>
</reference>
<accession>A0AAJ0G5H7</accession>
<organism evidence="2 3">
    <name type="scientific">Extremus antarcticus</name>
    <dbReference type="NCBI Taxonomy" id="702011"/>
    <lineage>
        <taxon>Eukaryota</taxon>
        <taxon>Fungi</taxon>
        <taxon>Dikarya</taxon>
        <taxon>Ascomycota</taxon>
        <taxon>Pezizomycotina</taxon>
        <taxon>Dothideomycetes</taxon>
        <taxon>Dothideomycetidae</taxon>
        <taxon>Mycosphaerellales</taxon>
        <taxon>Extremaceae</taxon>
        <taxon>Extremus</taxon>
    </lineage>
</organism>
<dbReference type="InterPro" id="IPR044429">
    <property type="entry name" value="SETD4_SET"/>
</dbReference>
<evidence type="ECO:0000259" key="1">
    <source>
        <dbReference type="PROSITE" id="PS50280"/>
    </source>
</evidence>
<dbReference type="InterPro" id="IPR050600">
    <property type="entry name" value="SETD3_SETD6_MTase"/>
</dbReference>